<feature type="transmembrane region" description="Helical" evidence="6">
    <location>
        <begin position="389"/>
        <end position="410"/>
    </location>
</feature>
<feature type="transmembrane region" description="Helical" evidence="6">
    <location>
        <begin position="256"/>
        <end position="278"/>
    </location>
</feature>
<dbReference type="InterPro" id="IPR020846">
    <property type="entry name" value="MFS_dom"/>
</dbReference>
<evidence type="ECO:0000313" key="9">
    <source>
        <dbReference type="Proteomes" id="UP001082899"/>
    </source>
</evidence>
<evidence type="ECO:0000256" key="5">
    <source>
        <dbReference type="ARBA" id="ARBA00023136"/>
    </source>
</evidence>
<keyword evidence="4 6" id="KW-1133">Transmembrane helix</keyword>
<dbReference type="PANTHER" id="PTHR23501">
    <property type="entry name" value="MAJOR FACILITATOR SUPERFAMILY"/>
    <property type="match status" value="1"/>
</dbReference>
<dbReference type="EMBL" id="JAPMXC010000001">
    <property type="protein sequence ID" value="MCY0385893.1"/>
    <property type="molecule type" value="Genomic_DNA"/>
</dbReference>
<proteinExistence type="predicted"/>
<keyword evidence="3 6" id="KW-0812">Transmembrane</keyword>
<evidence type="ECO:0000256" key="4">
    <source>
        <dbReference type="ARBA" id="ARBA00022989"/>
    </source>
</evidence>
<dbReference type="Gene3D" id="1.20.1250.20">
    <property type="entry name" value="MFS general substrate transporter like domains"/>
    <property type="match status" value="1"/>
</dbReference>
<dbReference type="Proteomes" id="UP001082899">
    <property type="component" value="Unassembled WGS sequence"/>
</dbReference>
<dbReference type="InterPro" id="IPR036259">
    <property type="entry name" value="MFS_trans_sf"/>
</dbReference>
<feature type="transmembrane region" description="Helical" evidence="6">
    <location>
        <begin position="290"/>
        <end position="309"/>
    </location>
</feature>
<protein>
    <submittedName>
        <fullName evidence="8">MFS transporter</fullName>
    </submittedName>
</protein>
<feature type="transmembrane region" description="Helical" evidence="6">
    <location>
        <begin position="345"/>
        <end position="368"/>
    </location>
</feature>
<dbReference type="PROSITE" id="PS50850">
    <property type="entry name" value="MFS"/>
    <property type="match status" value="1"/>
</dbReference>
<reference evidence="8" key="1">
    <citation type="submission" date="2022-11" db="EMBL/GenBank/DDBJ databases">
        <title>Robbsia betulipollinis sp. nov., isolated from pollen of birch (Betula pendula).</title>
        <authorList>
            <person name="Shi H."/>
            <person name="Ambika Manirajan B."/>
            <person name="Ratering S."/>
            <person name="Geissler-Plaum R."/>
            <person name="Schnell S."/>
        </authorList>
    </citation>
    <scope>NUCLEOTIDE SEQUENCE</scope>
    <source>
        <strain evidence="8">Bb-Pol-6</strain>
    </source>
</reference>
<feature type="domain" description="Major facilitator superfamily (MFS) profile" evidence="7">
    <location>
        <begin position="1"/>
        <end position="449"/>
    </location>
</feature>
<name>A0ABT3ZIT5_9BURK</name>
<gene>
    <name evidence="8" type="ORF">OVY01_01280</name>
</gene>
<evidence type="ECO:0000313" key="8">
    <source>
        <dbReference type="EMBL" id="MCY0385893.1"/>
    </source>
</evidence>
<evidence type="ECO:0000256" key="3">
    <source>
        <dbReference type="ARBA" id="ARBA00022692"/>
    </source>
</evidence>
<comment type="subcellular location">
    <subcellularLocation>
        <location evidence="1">Endomembrane system</location>
        <topology evidence="1">Multi-pass membrane protein</topology>
    </subcellularLocation>
</comment>
<dbReference type="RefSeq" id="WP_267847631.1">
    <property type="nucleotide sequence ID" value="NZ_JAPMXC010000001.1"/>
</dbReference>
<dbReference type="SUPFAM" id="SSF103473">
    <property type="entry name" value="MFS general substrate transporter"/>
    <property type="match status" value="1"/>
</dbReference>
<dbReference type="Pfam" id="PF07690">
    <property type="entry name" value="MFS_1"/>
    <property type="match status" value="1"/>
</dbReference>
<feature type="transmembrane region" description="Helical" evidence="6">
    <location>
        <begin position="187"/>
        <end position="206"/>
    </location>
</feature>
<feature type="transmembrane region" description="Helical" evidence="6">
    <location>
        <begin position="65"/>
        <end position="92"/>
    </location>
</feature>
<evidence type="ECO:0000256" key="1">
    <source>
        <dbReference type="ARBA" id="ARBA00004127"/>
    </source>
</evidence>
<feature type="transmembrane region" description="Helical" evidence="6">
    <location>
        <begin position="98"/>
        <end position="115"/>
    </location>
</feature>
<feature type="transmembrane region" description="Helical" evidence="6">
    <location>
        <begin position="212"/>
        <end position="235"/>
    </location>
</feature>
<feature type="transmembrane region" description="Helical" evidence="6">
    <location>
        <begin position="321"/>
        <end position="339"/>
    </location>
</feature>
<dbReference type="PANTHER" id="PTHR23501:SF191">
    <property type="entry name" value="VACUOLAR BASIC AMINO ACID TRANSPORTER 4"/>
    <property type="match status" value="1"/>
</dbReference>
<feature type="transmembrane region" description="Helical" evidence="6">
    <location>
        <begin position="35"/>
        <end position="53"/>
    </location>
</feature>
<keyword evidence="9" id="KW-1185">Reference proteome</keyword>
<keyword evidence="2" id="KW-0813">Transport</keyword>
<dbReference type="Gene3D" id="1.20.1720.10">
    <property type="entry name" value="Multidrug resistance protein D"/>
    <property type="match status" value="1"/>
</dbReference>
<feature type="transmembrane region" description="Helical" evidence="6">
    <location>
        <begin position="127"/>
        <end position="150"/>
    </location>
</feature>
<organism evidence="8 9">
    <name type="scientific">Robbsia betulipollinis</name>
    <dbReference type="NCBI Taxonomy" id="2981849"/>
    <lineage>
        <taxon>Bacteria</taxon>
        <taxon>Pseudomonadati</taxon>
        <taxon>Pseudomonadota</taxon>
        <taxon>Betaproteobacteria</taxon>
        <taxon>Burkholderiales</taxon>
        <taxon>Burkholderiaceae</taxon>
        <taxon>Robbsia</taxon>
    </lineage>
</organism>
<dbReference type="InterPro" id="IPR011701">
    <property type="entry name" value="MFS"/>
</dbReference>
<feature type="transmembrane region" description="Helical" evidence="6">
    <location>
        <begin position="156"/>
        <end position="175"/>
    </location>
</feature>
<evidence type="ECO:0000256" key="6">
    <source>
        <dbReference type="SAM" id="Phobius"/>
    </source>
</evidence>
<keyword evidence="5 6" id="KW-0472">Membrane</keyword>
<accession>A0ABT3ZIT5</accession>
<sequence length="518" mass="54273">MLGIATVLMLSALDQTVIGNALPSITADLQGFDLYAWVATGYLLASVVTIPIFGRLGDAYGRKPFVMLAAAVFTVASAACAAAPTMLVLVLARAAQGIGGGMMIGTAFACIPELFPDTVRRLRWQMLLSAMFSIVNAFGPTLGGILTQYYGWRSVFYLNLPLGVLALWLVWRFLPRFRPPRDGRSKVDWLGAALIAIVLSTLQVAVQSMSRAGLDLAAGALLALCLAACVALVAWERIAVAPLLPAMLFQDAKLRTLFVLAVLAGAIMFILLFYMPVLFQGVYGYSPKDAGLLITPLVLCITLGAIVNGRIVTRVKRPSRLVRFGFAMLLLASLGLLTAGGRAPFAVLLALMFIAGVGFGFIYLNLTVFTQALAPRSHVGIATAMSQSLRLVGGMLGTAAVAAIVGAFYARGVDHAFRARGWGAATRFFADPKVLFPGAGATSAAPQAPAGLGAAADHAVLASPPSGAMLALARDALSHALWLGFVLTALLALLGLWQVGRLASFSLNAAPARAPNGD</sequence>
<comment type="caution">
    <text evidence="8">The sequence shown here is derived from an EMBL/GenBank/DDBJ whole genome shotgun (WGS) entry which is preliminary data.</text>
</comment>
<feature type="transmembrane region" description="Helical" evidence="6">
    <location>
        <begin position="479"/>
        <end position="497"/>
    </location>
</feature>
<evidence type="ECO:0000259" key="7">
    <source>
        <dbReference type="PROSITE" id="PS50850"/>
    </source>
</evidence>
<evidence type="ECO:0000256" key="2">
    <source>
        <dbReference type="ARBA" id="ARBA00022448"/>
    </source>
</evidence>